<dbReference type="PANTHER" id="PTHR45953">
    <property type="entry name" value="IDURONATE 2-SULFATASE"/>
    <property type="match status" value="1"/>
</dbReference>
<organism evidence="4 5">
    <name type="scientific">Paenibacillus baimaensis</name>
    <dbReference type="NCBI Taxonomy" id="2982185"/>
    <lineage>
        <taxon>Bacteria</taxon>
        <taxon>Bacillati</taxon>
        <taxon>Bacillota</taxon>
        <taxon>Bacilli</taxon>
        <taxon>Bacillales</taxon>
        <taxon>Paenibacillaceae</taxon>
        <taxon>Paenibacillus</taxon>
    </lineage>
</organism>
<evidence type="ECO:0000313" key="5">
    <source>
        <dbReference type="Proteomes" id="UP001652445"/>
    </source>
</evidence>
<keyword evidence="1" id="KW-0479">Metal-binding</keyword>
<evidence type="ECO:0000259" key="3">
    <source>
        <dbReference type="Pfam" id="PF00884"/>
    </source>
</evidence>
<dbReference type="InterPro" id="IPR017850">
    <property type="entry name" value="Alkaline_phosphatase_core_sf"/>
</dbReference>
<evidence type="ECO:0000313" key="4">
    <source>
        <dbReference type="EMBL" id="MCU6791073.1"/>
    </source>
</evidence>
<dbReference type="InterPro" id="IPR000917">
    <property type="entry name" value="Sulfatase_N"/>
</dbReference>
<protein>
    <submittedName>
        <fullName evidence="4">Sulfatase-like hydrolase/transferase</fullName>
    </submittedName>
</protein>
<evidence type="ECO:0000256" key="2">
    <source>
        <dbReference type="ARBA" id="ARBA00022801"/>
    </source>
</evidence>
<dbReference type="SUPFAM" id="SSF53649">
    <property type="entry name" value="Alkaline phosphatase-like"/>
    <property type="match status" value="1"/>
</dbReference>
<reference evidence="4 5" key="1">
    <citation type="submission" date="2022-09" db="EMBL/GenBank/DDBJ databases">
        <authorList>
            <person name="Han X.L."/>
            <person name="Wang Q."/>
            <person name="Lu T."/>
        </authorList>
    </citation>
    <scope>NUCLEOTIDE SEQUENCE [LARGE SCALE GENOMIC DNA]</scope>
    <source>
        <strain evidence="4 5">WQ 127069</strain>
    </source>
</reference>
<accession>A0ABT2U8V9</accession>
<dbReference type="Pfam" id="PF00884">
    <property type="entry name" value="Sulfatase"/>
    <property type="match status" value="1"/>
</dbReference>
<feature type="domain" description="Sulfatase N-terminal" evidence="3">
    <location>
        <begin position="11"/>
        <end position="369"/>
    </location>
</feature>
<proteinExistence type="predicted"/>
<gene>
    <name evidence="4" type="ORF">OB236_02915</name>
</gene>
<dbReference type="Gene3D" id="3.40.720.10">
    <property type="entry name" value="Alkaline Phosphatase, subunit A"/>
    <property type="match status" value="1"/>
</dbReference>
<comment type="caution">
    <text evidence="4">The sequence shown here is derived from an EMBL/GenBank/DDBJ whole genome shotgun (WGS) entry which is preliminary data.</text>
</comment>
<name>A0ABT2U8V9_9BACL</name>
<dbReference type="Proteomes" id="UP001652445">
    <property type="component" value="Unassembled WGS sequence"/>
</dbReference>
<dbReference type="EMBL" id="JAOQIO010000007">
    <property type="protein sequence ID" value="MCU6791073.1"/>
    <property type="molecule type" value="Genomic_DNA"/>
</dbReference>
<sequence>MKYELSAIERPHVVWISCDQLRADWLGVNGHPVVMTPQIDELAYEGINFQAAFSECPTCVPARRIMMTGLNSYGIQMNKNRETQPFTEGPKLAELMTRSGYQTFAAGKLHTSPKRNRIGFEDVQLNEEGRRDHVTWKDDYEQFLDDNGWGHMRYTHGLGNNEYGIRMEPLPERFTSTHWTAQKAMEFIERRDPTRPFFLHVSFDKPHPPISPLQSYYELYRDAVMPEPVRGDWVDNKLPNRVRYLQLRHNYDQWRQHPLMVQQTLKGYAASVTHIDSSIGVLLGTLREHKLLDKTLIVFTSDHGDNLFDHGAFAKGDFFRGSTNIPYIIRPPKHWDNEAGLSVTRGKNDKGTPVALMDVMPTILEACGIPVPEQVEGRSLVPQLLGDPGRLREYTCGNCGTVFGLTDGQTKYIWFSDEDLELLFDVQGDPSECHDLSDDPAYRSMLELSRSRLADWLEKHGDPHARNGQLLPIPYDWQLDKAHATTSWNNRGRH</sequence>
<evidence type="ECO:0000256" key="1">
    <source>
        <dbReference type="ARBA" id="ARBA00022723"/>
    </source>
</evidence>
<dbReference type="PANTHER" id="PTHR45953:SF1">
    <property type="entry name" value="IDURONATE 2-SULFATASE"/>
    <property type="match status" value="1"/>
</dbReference>
<keyword evidence="2" id="KW-0378">Hydrolase</keyword>
<keyword evidence="5" id="KW-1185">Reference proteome</keyword>
<dbReference type="RefSeq" id="WP_262682635.1">
    <property type="nucleotide sequence ID" value="NZ_JAOQIO010000007.1"/>
</dbReference>